<name>A0A747U0S7_SALER</name>
<evidence type="ECO:0000313" key="2">
    <source>
        <dbReference type="EMBL" id="HAF4742893.1"/>
    </source>
</evidence>
<gene>
    <name evidence="2" type="ORF">G9F29_004747</name>
</gene>
<comment type="caution">
    <text evidence="2">The sequence shown here is derived from an EMBL/GenBank/DDBJ whole genome shotgun (WGS) entry which is preliminary data.</text>
</comment>
<dbReference type="AlphaFoldDB" id="A0A747U0S7"/>
<dbReference type="EMBL" id="DAAVHI010000029">
    <property type="protein sequence ID" value="HAF4742893.1"/>
    <property type="molecule type" value="Genomic_DNA"/>
</dbReference>
<sequence>MMFSKKRVLRQPHALLSFRGGCCVLMLTFIAGLLVAVGTFLAWYHWIAGGGGHDYLTRCSVRHDSCSVHP</sequence>
<keyword evidence="1" id="KW-0812">Transmembrane</keyword>
<organism evidence="2">
    <name type="scientific">Salmonella enterica</name>
    <name type="common">Salmonella choleraesuis</name>
    <dbReference type="NCBI Taxonomy" id="28901"/>
    <lineage>
        <taxon>Bacteria</taxon>
        <taxon>Pseudomonadati</taxon>
        <taxon>Pseudomonadota</taxon>
        <taxon>Gammaproteobacteria</taxon>
        <taxon>Enterobacterales</taxon>
        <taxon>Enterobacteriaceae</taxon>
        <taxon>Salmonella</taxon>
    </lineage>
</organism>
<feature type="transmembrane region" description="Helical" evidence="1">
    <location>
        <begin position="21"/>
        <end position="46"/>
    </location>
</feature>
<protein>
    <submittedName>
        <fullName evidence="2">Uncharacterized protein</fullName>
    </submittedName>
</protein>
<keyword evidence="1" id="KW-0472">Membrane</keyword>
<keyword evidence="1" id="KW-1133">Transmembrane helix</keyword>
<reference evidence="2" key="2">
    <citation type="submission" date="2020-02" db="EMBL/GenBank/DDBJ databases">
        <authorList>
            <consortium name="NCBI Pathogen Detection Project"/>
        </authorList>
    </citation>
    <scope>NUCLEOTIDE SEQUENCE</scope>
    <source>
        <strain evidence="2">MA.CK_93/00015421</strain>
    </source>
</reference>
<proteinExistence type="predicted"/>
<evidence type="ECO:0000256" key="1">
    <source>
        <dbReference type="SAM" id="Phobius"/>
    </source>
</evidence>
<reference evidence="2" key="1">
    <citation type="journal article" date="2018" name="Genome Biol.">
        <title>SKESA: strategic k-mer extension for scrupulous assemblies.</title>
        <authorList>
            <person name="Souvorov A."/>
            <person name="Agarwala R."/>
            <person name="Lipman D.J."/>
        </authorList>
    </citation>
    <scope>NUCLEOTIDE SEQUENCE</scope>
    <source>
        <strain evidence="2">MA.CK_93/00015421</strain>
    </source>
</reference>
<accession>A0A747U0S7</accession>